<evidence type="ECO:0000313" key="3">
    <source>
        <dbReference type="EMBL" id="KAF2005628.1"/>
    </source>
</evidence>
<dbReference type="AlphaFoldDB" id="A0A6A5WWY0"/>
<dbReference type="SUPFAM" id="SSF101690">
    <property type="entry name" value="PAZ domain"/>
    <property type="match status" value="1"/>
</dbReference>
<dbReference type="InterPro" id="IPR036397">
    <property type="entry name" value="RNaseH_sf"/>
</dbReference>
<keyword evidence="4" id="KW-1185">Reference proteome</keyword>
<dbReference type="Pfam" id="PF08699">
    <property type="entry name" value="ArgoL1"/>
    <property type="match status" value="1"/>
</dbReference>
<dbReference type="PROSITE" id="PS50822">
    <property type="entry name" value="PIWI"/>
    <property type="match status" value="1"/>
</dbReference>
<dbReference type="PANTHER" id="PTHR22891">
    <property type="entry name" value="EUKARYOTIC TRANSLATION INITIATION FACTOR 2C"/>
    <property type="match status" value="1"/>
</dbReference>
<organism evidence="3 4">
    <name type="scientific">Amniculicola lignicola CBS 123094</name>
    <dbReference type="NCBI Taxonomy" id="1392246"/>
    <lineage>
        <taxon>Eukaryota</taxon>
        <taxon>Fungi</taxon>
        <taxon>Dikarya</taxon>
        <taxon>Ascomycota</taxon>
        <taxon>Pezizomycotina</taxon>
        <taxon>Dothideomycetes</taxon>
        <taxon>Pleosporomycetidae</taxon>
        <taxon>Pleosporales</taxon>
        <taxon>Amniculicolaceae</taxon>
        <taxon>Amniculicola</taxon>
    </lineage>
</organism>
<dbReference type="Pfam" id="PF02171">
    <property type="entry name" value="Piwi"/>
    <property type="match status" value="2"/>
</dbReference>
<feature type="region of interest" description="Disordered" evidence="1">
    <location>
        <begin position="69"/>
        <end position="93"/>
    </location>
</feature>
<dbReference type="Gene3D" id="3.30.420.10">
    <property type="entry name" value="Ribonuclease H-like superfamily/Ribonuclease H"/>
    <property type="match status" value="1"/>
</dbReference>
<dbReference type="Gene3D" id="3.40.50.2300">
    <property type="match status" value="1"/>
</dbReference>
<gene>
    <name evidence="3" type="ORF">P154DRAFT_608545</name>
</gene>
<evidence type="ECO:0000259" key="2">
    <source>
        <dbReference type="PROSITE" id="PS50822"/>
    </source>
</evidence>
<dbReference type="InterPro" id="IPR036085">
    <property type="entry name" value="PAZ_dom_sf"/>
</dbReference>
<feature type="domain" description="Piwi" evidence="2">
    <location>
        <begin position="785"/>
        <end position="961"/>
    </location>
</feature>
<dbReference type="SMART" id="SM01163">
    <property type="entry name" value="DUF1785"/>
    <property type="match status" value="1"/>
</dbReference>
<dbReference type="InterPro" id="IPR012337">
    <property type="entry name" value="RNaseH-like_sf"/>
</dbReference>
<sequence>MVLSEQERRRITDGVQNYQQTGTLCLRCNKNNHLTKRCQTDFRACWNSGAGNINDKDAAEDLYQSLKQQIPNQRNPNQQNYQGNRTQRTNDSRVLKHNMNMEAGRRSDTTSLPQPTSPMPEIQVNGGIYSCATDDIELSSHQKPAIMSNYIRINSLPKDLYVYSIRLWRPKTENTPVDEDDPTTMFEFNKRRDAKSAFDAVTGSNILDLRSATWATDYKTLWSTAELVSHPPDDPKKPIQKTYGPCRWTRPTGGTIEDLEVTIVFQTKLCNIEGSFKTKASHDLAEEIRGLNAIISRSIRTLSADLIQVGANKFFINGGFQNMRGGLRAQRGYVTSIRPSAIGPLLNINTATAAFLPEMLVSDFVARMGPGDLHYIESLLRKCTVRITYDRKNINGNARDLNAEGSRLKTFQCFGISAKEQKFYKPLDAENKEGKKVKRADPKDVGRTVLDYFTNDVKRPVPENTLCINVGKPCGGRQPGEATDAFMRRQCAEGACWIPATCLEIVANQMTAAKLSSAHTSNMIDFALRTPELNAALIDMEGLEKLGIKGTQQHLADMQLTASRNLIKFSSRSLLTPGVFGGNQRSFKVISASWNLANAAFSLPRPLRQLHVLGLDNALLDGNKFAKDLQARITAHGMSVKEPNPYFQRGNSQILDTELEYWFGETQPEDCSVIALHQRNEEQYALIKRAADLKYGRHVLCTAKKSMAGFGEQQRLSNLAMKVNLKMQGDNQALDFAKILEKGVDNTIVLGADVTHFRNTQPSIACVRIEEMRGMVRERLQAWQKNNEDALPQFMVFYRDGISESQFADCQEKEITAVKAAYSDLCVDANRGKKLQLTFVICGKRHNTRFYPTSIKDTTSATQGKANGNSNLKPGLYVNKVVTDPDRFNFYLQSHQAVKGTARSTHYHVLLDEMRFGTSDGLPNLTHALCYAFGRATKGVSYAAPAYIADRLCERGRVYLRGWQPAGRFATPPVKMSQEKDEDYAARVFKWKQDMALDLSRQGHWWINFNDNPANGPVRLNPWHPSLDKTMFWM</sequence>
<dbReference type="EMBL" id="ML977562">
    <property type="protein sequence ID" value="KAF2005628.1"/>
    <property type="molecule type" value="Genomic_DNA"/>
</dbReference>
<feature type="region of interest" description="Disordered" evidence="1">
    <location>
        <begin position="98"/>
        <end position="117"/>
    </location>
</feature>
<name>A0A6A5WWY0_9PLEO</name>
<dbReference type="Proteomes" id="UP000799779">
    <property type="component" value="Unassembled WGS sequence"/>
</dbReference>
<dbReference type="InterPro" id="IPR003165">
    <property type="entry name" value="Piwi"/>
</dbReference>
<reference evidence="3" key="1">
    <citation type="journal article" date="2020" name="Stud. Mycol.">
        <title>101 Dothideomycetes genomes: a test case for predicting lifestyles and emergence of pathogens.</title>
        <authorList>
            <person name="Haridas S."/>
            <person name="Albert R."/>
            <person name="Binder M."/>
            <person name="Bloem J."/>
            <person name="Labutti K."/>
            <person name="Salamov A."/>
            <person name="Andreopoulos B."/>
            <person name="Baker S."/>
            <person name="Barry K."/>
            <person name="Bills G."/>
            <person name="Bluhm B."/>
            <person name="Cannon C."/>
            <person name="Castanera R."/>
            <person name="Culley D."/>
            <person name="Daum C."/>
            <person name="Ezra D."/>
            <person name="Gonzalez J."/>
            <person name="Henrissat B."/>
            <person name="Kuo A."/>
            <person name="Liang C."/>
            <person name="Lipzen A."/>
            <person name="Lutzoni F."/>
            <person name="Magnuson J."/>
            <person name="Mondo S."/>
            <person name="Nolan M."/>
            <person name="Ohm R."/>
            <person name="Pangilinan J."/>
            <person name="Park H.-J."/>
            <person name="Ramirez L."/>
            <person name="Alfaro M."/>
            <person name="Sun H."/>
            <person name="Tritt A."/>
            <person name="Yoshinaga Y."/>
            <person name="Zwiers L.-H."/>
            <person name="Turgeon B."/>
            <person name="Goodwin S."/>
            <person name="Spatafora J."/>
            <person name="Crous P."/>
            <person name="Grigoriev I."/>
        </authorList>
    </citation>
    <scope>NUCLEOTIDE SEQUENCE</scope>
    <source>
        <strain evidence="3">CBS 123094</strain>
    </source>
</reference>
<evidence type="ECO:0000313" key="4">
    <source>
        <dbReference type="Proteomes" id="UP000799779"/>
    </source>
</evidence>
<dbReference type="SUPFAM" id="SSF53098">
    <property type="entry name" value="Ribonuclease H-like"/>
    <property type="match status" value="1"/>
</dbReference>
<feature type="compositionally biased region" description="Low complexity" evidence="1">
    <location>
        <begin position="69"/>
        <end position="85"/>
    </location>
</feature>
<accession>A0A6A5WWY0</accession>
<evidence type="ECO:0000256" key="1">
    <source>
        <dbReference type="SAM" id="MobiDB-lite"/>
    </source>
</evidence>
<dbReference type="GO" id="GO:0003676">
    <property type="term" value="F:nucleic acid binding"/>
    <property type="evidence" value="ECO:0007669"/>
    <property type="project" value="InterPro"/>
</dbReference>
<protein>
    <submittedName>
        <fullName evidence="3">Piwi-domain-containing protein</fullName>
    </submittedName>
</protein>
<proteinExistence type="predicted"/>
<dbReference type="SMART" id="SM00950">
    <property type="entry name" value="Piwi"/>
    <property type="match status" value="1"/>
</dbReference>
<dbReference type="OrthoDB" id="10252740at2759"/>
<dbReference type="InterPro" id="IPR014811">
    <property type="entry name" value="ArgoL1"/>
</dbReference>